<feature type="disulfide bond" evidence="11">
    <location>
        <begin position="4"/>
        <end position="16"/>
    </location>
</feature>
<organism evidence="12 13">
    <name type="scientific">Notothenia coriiceps</name>
    <name type="common">black rockcod</name>
    <dbReference type="NCBI Taxonomy" id="8208"/>
    <lineage>
        <taxon>Eukaryota</taxon>
        <taxon>Metazoa</taxon>
        <taxon>Chordata</taxon>
        <taxon>Craniata</taxon>
        <taxon>Vertebrata</taxon>
        <taxon>Euteleostomi</taxon>
        <taxon>Actinopterygii</taxon>
        <taxon>Neopterygii</taxon>
        <taxon>Teleostei</taxon>
        <taxon>Neoteleostei</taxon>
        <taxon>Acanthomorphata</taxon>
        <taxon>Eupercaria</taxon>
        <taxon>Perciformes</taxon>
        <taxon>Notothenioidei</taxon>
        <taxon>Nototheniidae</taxon>
        <taxon>Notothenia</taxon>
    </lineage>
</organism>
<feature type="disulfide bond" evidence="11">
    <location>
        <begin position="44"/>
        <end position="56"/>
    </location>
</feature>
<evidence type="ECO:0000256" key="4">
    <source>
        <dbReference type="ARBA" id="ARBA00022729"/>
    </source>
</evidence>
<dbReference type="RefSeq" id="XP_010777781.1">
    <property type="nucleotide sequence ID" value="XM_010779479.1"/>
</dbReference>
<proteinExistence type="inferred from homology"/>
<evidence type="ECO:0000313" key="12">
    <source>
        <dbReference type="Proteomes" id="UP000504611"/>
    </source>
</evidence>
<dbReference type="KEGG" id="ncc:104952631"/>
<dbReference type="GO" id="GO:0042562">
    <property type="term" value="F:hormone binding"/>
    <property type="evidence" value="ECO:0007669"/>
    <property type="project" value="TreeGrafter"/>
</dbReference>
<dbReference type="Gene3D" id="4.10.400.10">
    <property type="entry name" value="Low-density Lipoprotein Receptor"/>
    <property type="match status" value="3"/>
</dbReference>
<dbReference type="SMART" id="SM00192">
    <property type="entry name" value="LDLa"/>
    <property type="match status" value="3"/>
</dbReference>
<dbReference type="SUPFAM" id="SSF57424">
    <property type="entry name" value="LDL receptor-like module"/>
    <property type="match status" value="3"/>
</dbReference>
<accession>A0A6I9NTH4</accession>
<gene>
    <name evidence="13" type="primary">LOC104952631</name>
</gene>
<dbReference type="FunFam" id="4.10.400.10:FF:000116">
    <property type="entry name" value="Low-density lipoprotein receptor"/>
    <property type="match status" value="1"/>
</dbReference>
<dbReference type="InterPro" id="IPR036055">
    <property type="entry name" value="LDL_receptor-like_sf"/>
</dbReference>
<feature type="disulfide bond" evidence="11">
    <location>
        <begin position="114"/>
        <end position="129"/>
    </location>
</feature>
<sequence>AKACPSGEFMCGNRKCLATVYVCDGDDDCGDGSDELKCSSPLTCGPNHFRCNSSECVPLMWSCDGDPDCADSSDEGPERCGGDGVPYLTNRRTNCTTEEYRCANGECVRLAWKCDGDPDCKDKSDEFECL</sequence>
<evidence type="ECO:0000256" key="3">
    <source>
        <dbReference type="ARBA" id="ARBA00022692"/>
    </source>
</evidence>
<evidence type="ECO:0000256" key="2">
    <source>
        <dbReference type="ARBA" id="ARBA00009939"/>
    </source>
</evidence>
<evidence type="ECO:0000256" key="8">
    <source>
        <dbReference type="ARBA" id="ARBA00023157"/>
    </source>
</evidence>
<evidence type="ECO:0000256" key="5">
    <source>
        <dbReference type="ARBA" id="ARBA00022737"/>
    </source>
</evidence>
<feature type="non-terminal residue" evidence="13">
    <location>
        <position position="1"/>
    </location>
</feature>
<evidence type="ECO:0000256" key="7">
    <source>
        <dbReference type="ARBA" id="ARBA00023136"/>
    </source>
</evidence>
<dbReference type="Pfam" id="PF00057">
    <property type="entry name" value="Ldl_recept_a"/>
    <property type="match status" value="3"/>
</dbReference>
<dbReference type="InterPro" id="IPR002172">
    <property type="entry name" value="LDrepeatLR_classA_rpt"/>
</dbReference>
<keyword evidence="10" id="KW-0325">Glycoprotein</keyword>
<evidence type="ECO:0000256" key="10">
    <source>
        <dbReference type="ARBA" id="ARBA00023180"/>
    </source>
</evidence>
<dbReference type="PANTHER" id="PTHR22722:SF15">
    <property type="entry name" value="LOW-DENSITY LIPOPROTEIN RECEPTOR-RELATED"/>
    <property type="match status" value="1"/>
</dbReference>
<protein>
    <submittedName>
        <fullName evidence="13">Very low-density lipoprotein receptor-like</fullName>
    </submittedName>
</protein>
<evidence type="ECO:0000256" key="1">
    <source>
        <dbReference type="ARBA" id="ARBA00004167"/>
    </source>
</evidence>
<dbReference type="GeneID" id="104952631"/>
<keyword evidence="7" id="KW-0472">Membrane</keyword>
<feature type="disulfide bond" evidence="11">
    <location>
        <begin position="51"/>
        <end position="69"/>
    </location>
</feature>
<dbReference type="FunFam" id="4.10.400.10:FF:000034">
    <property type="entry name" value="Low-density lipoprotein receptor-related protein 2"/>
    <property type="match status" value="1"/>
</dbReference>
<dbReference type="CDD" id="cd00112">
    <property type="entry name" value="LDLa"/>
    <property type="match status" value="2"/>
</dbReference>
<feature type="disulfide bond" evidence="11">
    <location>
        <begin position="95"/>
        <end position="107"/>
    </location>
</feature>
<evidence type="ECO:0000256" key="11">
    <source>
        <dbReference type="PROSITE-ProRule" id="PRU00124"/>
    </source>
</evidence>
<reference evidence="13" key="1">
    <citation type="submission" date="2025-08" db="UniProtKB">
        <authorList>
            <consortium name="RefSeq"/>
        </authorList>
    </citation>
    <scope>IDENTIFICATION</scope>
    <source>
        <tissue evidence="13">Muscle</tissue>
    </source>
</reference>
<name>A0A6I9NTH4_9TELE</name>
<feature type="disulfide bond" evidence="11">
    <location>
        <begin position="23"/>
        <end position="38"/>
    </location>
</feature>
<dbReference type="AlphaFoldDB" id="A0A6I9NTH4"/>
<keyword evidence="6" id="KW-1133">Transmembrane helix</keyword>
<comment type="similarity">
    <text evidence="2">Belongs to the LDLR family.</text>
</comment>
<dbReference type="PROSITE" id="PS01209">
    <property type="entry name" value="LDLRA_1"/>
    <property type="match status" value="3"/>
</dbReference>
<keyword evidence="4" id="KW-0732">Signal</keyword>
<keyword evidence="9" id="KW-0675">Receptor</keyword>
<evidence type="ECO:0000256" key="6">
    <source>
        <dbReference type="ARBA" id="ARBA00022989"/>
    </source>
</evidence>
<keyword evidence="5" id="KW-0677">Repeat</keyword>
<keyword evidence="3" id="KW-0812">Transmembrane</keyword>
<dbReference type="Proteomes" id="UP000504611">
    <property type="component" value="Unplaced"/>
</dbReference>
<feature type="disulfide bond" evidence="11">
    <location>
        <begin position="102"/>
        <end position="120"/>
    </location>
</feature>
<dbReference type="PROSITE" id="PS50068">
    <property type="entry name" value="LDLRA_2"/>
    <property type="match status" value="3"/>
</dbReference>
<dbReference type="GO" id="GO:0016324">
    <property type="term" value="C:apical plasma membrane"/>
    <property type="evidence" value="ECO:0007669"/>
    <property type="project" value="TreeGrafter"/>
</dbReference>
<keyword evidence="8 11" id="KW-1015">Disulfide bond</keyword>
<dbReference type="GO" id="GO:0006898">
    <property type="term" value="P:receptor-mediated endocytosis"/>
    <property type="evidence" value="ECO:0007669"/>
    <property type="project" value="TreeGrafter"/>
</dbReference>
<dbReference type="GO" id="GO:0043235">
    <property type="term" value="C:receptor complex"/>
    <property type="evidence" value="ECO:0007669"/>
    <property type="project" value="TreeGrafter"/>
</dbReference>
<dbReference type="InterPro" id="IPR051221">
    <property type="entry name" value="LDLR-related"/>
</dbReference>
<dbReference type="PANTHER" id="PTHR22722">
    <property type="entry name" value="LOW-DENSITY LIPOPROTEIN RECEPTOR-RELATED PROTEIN 2-RELATED"/>
    <property type="match status" value="1"/>
</dbReference>
<comment type="caution">
    <text evidence="11">Lacks conserved residue(s) required for the propagation of feature annotation.</text>
</comment>
<dbReference type="FunFam" id="4.10.400.10:FF:000113">
    <property type="entry name" value="Low-density lipoprotein receptor-related protein 8"/>
    <property type="match status" value="1"/>
</dbReference>
<evidence type="ECO:0000313" key="13">
    <source>
        <dbReference type="RefSeq" id="XP_010777781.1"/>
    </source>
</evidence>
<dbReference type="OrthoDB" id="9990982at2759"/>
<keyword evidence="12" id="KW-1185">Reference proteome</keyword>
<dbReference type="InterPro" id="IPR023415">
    <property type="entry name" value="LDLR_class-A_CS"/>
</dbReference>
<comment type="subcellular location">
    <subcellularLocation>
        <location evidence="1">Membrane</location>
        <topology evidence="1">Single-pass membrane protein</topology>
    </subcellularLocation>
</comment>
<dbReference type="PRINTS" id="PR00261">
    <property type="entry name" value="LDLRECEPTOR"/>
</dbReference>
<evidence type="ECO:0000256" key="9">
    <source>
        <dbReference type="ARBA" id="ARBA00023170"/>
    </source>
</evidence>
<feature type="disulfide bond" evidence="11">
    <location>
        <begin position="11"/>
        <end position="29"/>
    </location>
</feature>